<reference evidence="3" key="1">
    <citation type="submission" date="2018-05" db="EMBL/GenBank/DDBJ databases">
        <authorList>
            <person name="Lanie J.A."/>
            <person name="Ng W.-L."/>
            <person name="Kazmierczak K.M."/>
            <person name="Andrzejewski T.M."/>
            <person name="Davidsen T.M."/>
            <person name="Wayne K.J."/>
            <person name="Tettelin H."/>
            <person name="Glass J.I."/>
            <person name="Rusch D."/>
            <person name="Podicherti R."/>
            <person name="Tsui H.-C.T."/>
            <person name="Winkler M.E."/>
        </authorList>
    </citation>
    <scope>NUCLEOTIDE SEQUENCE</scope>
</reference>
<dbReference type="PANTHER" id="PTHR11092">
    <property type="entry name" value="SUGAR NUCLEOTIDE EPIMERASE RELATED"/>
    <property type="match status" value="1"/>
</dbReference>
<feature type="domain" description="NAD-dependent epimerase/dehydratase" evidence="1">
    <location>
        <begin position="3"/>
        <end position="214"/>
    </location>
</feature>
<dbReference type="InterPro" id="IPR013549">
    <property type="entry name" value="DUF1731"/>
</dbReference>
<dbReference type="EMBL" id="UINC01092622">
    <property type="protein sequence ID" value="SVC46361.1"/>
    <property type="molecule type" value="Genomic_DNA"/>
</dbReference>
<evidence type="ECO:0000313" key="3">
    <source>
        <dbReference type="EMBL" id="SVC46361.1"/>
    </source>
</evidence>
<dbReference type="PANTHER" id="PTHR11092:SF0">
    <property type="entry name" value="EPIMERASE FAMILY PROTEIN SDR39U1"/>
    <property type="match status" value="1"/>
</dbReference>
<evidence type="ECO:0008006" key="4">
    <source>
        <dbReference type="Google" id="ProtNLM"/>
    </source>
</evidence>
<evidence type="ECO:0000259" key="1">
    <source>
        <dbReference type="Pfam" id="PF01370"/>
    </source>
</evidence>
<dbReference type="Gene3D" id="3.40.50.720">
    <property type="entry name" value="NAD(P)-binding Rossmann-like Domain"/>
    <property type="match status" value="1"/>
</dbReference>
<gene>
    <name evidence="3" type="ORF">METZ01_LOCUS299215</name>
</gene>
<dbReference type="SUPFAM" id="SSF51735">
    <property type="entry name" value="NAD(P)-binding Rossmann-fold domains"/>
    <property type="match status" value="1"/>
</dbReference>
<name>A0A382MGI2_9ZZZZ</name>
<dbReference type="Pfam" id="PF08338">
    <property type="entry name" value="DUF1731"/>
    <property type="match status" value="1"/>
</dbReference>
<organism evidence="3">
    <name type="scientific">marine metagenome</name>
    <dbReference type="NCBI Taxonomy" id="408172"/>
    <lineage>
        <taxon>unclassified sequences</taxon>
        <taxon>metagenomes</taxon>
        <taxon>ecological metagenomes</taxon>
    </lineage>
</organism>
<feature type="domain" description="DUF1731" evidence="2">
    <location>
        <begin position="245"/>
        <end position="291"/>
    </location>
</feature>
<accession>A0A382MGI2</accession>
<evidence type="ECO:0000259" key="2">
    <source>
        <dbReference type="Pfam" id="PF08338"/>
    </source>
</evidence>
<proteinExistence type="predicted"/>
<dbReference type="InterPro" id="IPR001509">
    <property type="entry name" value="Epimerase_deHydtase"/>
</dbReference>
<sequence length="296" mass="31941">MIVAVTGASGVIGKAVSEYLEASGHRIVRISRNFNFADVHWNPPEELIDDQGLNGIDAMIHLAGESIGGRRWSRNQKAEIYESRIKGTELIAKTLADLAAPPKVFLSGSAIGIYGDCRSNQVDESFPRGDGFLADVASDWEKATKAAEDVGIRVVHLRTGIVLDPTSGVLKQMLPLFKLGLGGKLGDGNQYWSWITLEDEVRLITWLLSNNVTGPVNLAAPNPVTNTEFTKTLGQVLGRPTVMSVPRFGPEILIGKELASELIFTSTRAVPSAALSNGFQFTYPLLDAALDGILNK</sequence>
<dbReference type="Pfam" id="PF01370">
    <property type="entry name" value="Epimerase"/>
    <property type="match status" value="1"/>
</dbReference>
<dbReference type="NCBIfam" id="TIGR01777">
    <property type="entry name" value="yfcH"/>
    <property type="match status" value="1"/>
</dbReference>
<protein>
    <recommendedName>
        <fullName evidence="4">DUF1731 domain-containing protein</fullName>
    </recommendedName>
</protein>
<dbReference type="InterPro" id="IPR036291">
    <property type="entry name" value="NAD(P)-bd_dom_sf"/>
</dbReference>
<dbReference type="InterPro" id="IPR010099">
    <property type="entry name" value="SDR39U1"/>
</dbReference>
<dbReference type="AlphaFoldDB" id="A0A382MGI2"/>